<proteinExistence type="predicted"/>
<gene>
    <name evidence="2" type="ORF">HUN01_00715</name>
</gene>
<evidence type="ECO:0000313" key="3">
    <source>
        <dbReference type="Proteomes" id="UP000514713"/>
    </source>
</evidence>
<keyword evidence="3" id="KW-1185">Reference proteome</keyword>
<dbReference type="InterPro" id="IPR036388">
    <property type="entry name" value="WH-like_DNA-bd_sf"/>
</dbReference>
<geneLocation type="plasmid" evidence="3">
    <name>pne_3</name>
</geneLocation>
<dbReference type="RefSeq" id="WP_181927178.1">
    <property type="nucleotide sequence ID" value="NZ_CP054695.1"/>
</dbReference>
<feature type="region of interest" description="Disordered" evidence="1">
    <location>
        <begin position="114"/>
        <end position="156"/>
    </location>
</feature>
<dbReference type="EMBL" id="CP054695">
    <property type="protein sequence ID" value="QMS86183.1"/>
    <property type="molecule type" value="Genomic_DNA"/>
</dbReference>
<evidence type="ECO:0000256" key="1">
    <source>
        <dbReference type="SAM" id="MobiDB-lite"/>
    </source>
</evidence>
<dbReference type="KEGG" id="ned:HUN01_00715"/>
<organism evidence="2 3">
    <name type="scientific">Nostoc edaphicum CCNP1411</name>
    <dbReference type="NCBI Taxonomy" id="1472755"/>
    <lineage>
        <taxon>Bacteria</taxon>
        <taxon>Bacillati</taxon>
        <taxon>Cyanobacteriota</taxon>
        <taxon>Cyanophyceae</taxon>
        <taxon>Nostocales</taxon>
        <taxon>Nostocaceae</taxon>
        <taxon>Nostoc</taxon>
    </lineage>
</organism>
<sequence>MTQNSSKIQGKFYPLQHEEWLKACRELTPAQRDVLYYIRTLDPYGDGVELSVSGIARQLSTENKEVHRSTVSRALKALDDKGFIDLELLKVKVKILAGGLHCCDETTVLSHRNSVVSPQQARSLRNKRDHDATSAIATQQPSSKSPSQSQSSTPKTYKTYSDFIKTLSEEERANFWKFCEEKTKDLSQPVNDIEAWLAHKNKAGRNRWEVYYEKYLASKQVQAKKTETKNARDEFRREIEERQRQAQRAWEESQRQNLAENTGGET</sequence>
<reference evidence="3" key="1">
    <citation type="submission" date="2020-06" db="EMBL/GenBank/DDBJ databases">
        <title>Nostoc edaphicum CCNP1411 genome.</title>
        <authorList>
            <person name="Fidor A."/>
            <person name="Grabski M."/>
            <person name="Gawor J."/>
            <person name="Gromadka R."/>
            <person name="Wegrzyn G."/>
            <person name="Mazur-Marzec H."/>
        </authorList>
    </citation>
    <scope>NUCLEOTIDE SEQUENCE [LARGE SCALE GENOMIC DNA]</scope>
    <source>
        <strain evidence="3">CCNP1411</strain>
        <plasmid evidence="3">pne_3</plasmid>
    </source>
</reference>
<feature type="compositionally biased region" description="Polar residues" evidence="1">
    <location>
        <begin position="257"/>
        <end position="266"/>
    </location>
</feature>
<keyword evidence="2" id="KW-0614">Plasmid</keyword>
<evidence type="ECO:0000313" key="2">
    <source>
        <dbReference type="EMBL" id="QMS86183.1"/>
    </source>
</evidence>
<feature type="region of interest" description="Disordered" evidence="1">
    <location>
        <begin position="224"/>
        <end position="266"/>
    </location>
</feature>
<feature type="compositionally biased region" description="Basic and acidic residues" evidence="1">
    <location>
        <begin position="224"/>
        <end position="254"/>
    </location>
</feature>
<dbReference type="Proteomes" id="UP000514713">
    <property type="component" value="Plasmid pNe_3"/>
</dbReference>
<accession>A0A7D7QP09</accession>
<dbReference type="InterPro" id="IPR036390">
    <property type="entry name" value="WH_DNA-bd_sf"/>
</dbReference>
<dbReference type="AlphaFoldDB" id="A0A7D7QP09"/>
<dbReference type="SUPFAM" id="SSF46785">
    <property type="entry name" value="Winged helix' DNA-binding domain"/>
    <property type="match status" value="1"/>
</dbReference>
<feature type="compositionally biased region" description="Polar residues" evidence="1">
    <location>
        <begin position="114"/>
        <end position="123"/>
    </location>
</feature>
<protein>
    <submittedName>
        <fullName evidence="2">MarR family transcriptional regulator</fullName>
    </submittedName>
</protein>
<name>A0A7D7QP09_9NOSO</name>
<dbReference type="Gene3D" id="1.10.10.10">
    <property type="entry name" value="Winged helix-like DNA-binding domain superfamily/Winged helix DNA-binding domain"/>
    <property type="match status" value="1"/>
</dbReference>
<feature type="compositionally biased region" description="Low complexity" evidence="1">
    <location>
        <begin position="138"/>
        <end position="156"/>
    </location>
</feature>